<accession>A0A7W9BH59</accession>
<reference evidence="2 3" key="1">
    <citation type="submission" date="2020-08" db="EMBL/GenBank/DDBJ databases">
        <title>Genomic Encyclopedia of Type Strains, Phase IV (KMG-IV): sequencing the most valuable type-strain genomes for metagenomic binning, comparative biology and taxonomic classification.</title>
        <authorList>
            <person name="Goeker M."/>
        </authorList>
    </citation>
    <scope>NUCLEOTIDE SEQUENCE [LARGE SCALE GENOMIC DNA]</scope>
    <source>
        <strain evidence="2 3">DSM 100044</strain>
    </source>
</reference>
<dbReference type="Proteomes" id="UP000546200">
    <property type="component" value="Unassembled WGS sequence"/>
</dbReference>
<name>A0A7W9BH59_9SPHN</name>
<dbReference type="EMBL" id="JACIJK010000023">
    <property type="protein sequence ID" value="MBB5717062.1"/>
    <property type="molecule type" value="Genomic_DNA"/>
</dbReference>
<protein>
    <recommendedName>
        <fullName evidence="1">DUF6603 domain-containing protein</fullName>
    </recommendedName>
</protein>
<dbReference type="Pfam" id="PF20248">
    <property type="entry name" value="DUF6603"/>
    <property type="match status" value="1"/>
</dbReference>
<dbReference type="InterPro" id="IPR046538">
    <property type="entry name" value="DUF6603"/>
</dbReference>
<keyword evidence="3" id="KW-1185">Reference proteome</keyword>
<dbReference type="AlphaFoldDB" id="A0A7W9BH59"/>
<proteinExistence type="predicted"/>
<organism evidence="2 3">
    <name type="scientific">Sphingomonas aerophila</name>
    <dbReference type="NCBI Taxonomy" id="1344948"/>
    <lineage>
        <taxon>Bacteria</taxon>
        <taxon>Pseudomonadati</taxon>
        <taxon>Pseudomonadota</taxon>
        <taxon>Alphaproteobacteria</taxon>
        <taxon>Sphingomonadales</taxon>
        <taxon>Sphingomonadaceae</taxon>
        <taxon>Sphingomonas</taxon>
    </lineage>
</organism>
<dbReference type="RefSeq" id="WP_184060836.1">
    <property type="nucleotide sequence ID" value="NZ_JACIJK010000023.1"/>
</dbReference>
<feature type="domain" description="DUF6603" evidence="1">
    <location>
        <begin position="310"/>
        <end position="825"/>
    </location>
</feature>
<gene>
    <name evidence="2" type="ORF">FHS94_003936</name>
</gene>
<comment type="caution">
    <text evidence="2">The sequence shown here is derived from an EMBL/GenBank/DDBJ whole genome shotgun (WGS) entry which is preliminary data.</text>
</comment>
<sequence length="985" mass="104778">MSNDVWSSLVRGVLAFGHSRSADMVGTTFKDSGSFLESLFDGTSGTTKDAIGRIKTDVKDLTPIGKALAEALKPKFEAAKTAVTNVASELGTDPFTPEAAGRAATELAFVLIAFDEALDILAEKIAEREEKPDKKQEVLDAIGGITDPWKAPFKSLGADTVESFDAVCQAILGVENAHEDVAEALVWSRPDKKLGLKFLSQGPRSIGALSFDGGYLEAFLDYKASAKVGIELHTKLAAGLRSDKLLEKIMPGQGKTAETDQVGITLDTADGLTFGAGKDKKLVLPARFAFPGVELREFSLVQPEKDNKDSQNRIDIMTTIAGKLGDAFAIVVEGGGLSLRWVDGAAPTVEPKIPAGMGVRIRTGVVNGGGYLRYSEETKEFGGVFDLQFAKFGITAIGLLGTDPVSFVIVIGVHFMPRIELGFGFTLNGLGGILAIERAVNTEVLRDGLKSDIVGQLLFPSDPVAAAPTILDQLGKVFPFRSGGFVIGPIAEIGWGSQAGFVKARLGVVLSLPDPKVVILGAIEIGVPSADVKPDKRIIDIHANLLGEITPDYFLLKVSIANSRLFTLTLSGDIAIFIKWAGEGAFALSVGGFFPKYEAPKEIGKLDRLSITLKPPADWIKITVEAYVAVTSNSIQFGGKVDLKADVGVASAHAWIQLDALFQWAPYFHFVVILDVGIEVKAFGATIAGVHFHGELSGDQPWRLEGTASVEILWWDVDVDIGPLTWGEPRPTNAPVVDSVDTVAQALRADAAWTPVLPADALQLVRFTETEGVRLFHPLGRLEVKQARVPLEVQIDRIGSSPVTSNRVFLAPPKIGADEAAAVSIVQDRFSPGHFLALTDDQQMARPDFEMMPAGMVLAASARPVFTADVHAANAWNTVYPNRPERAETGLQSWKIAGLSKTLLNLSAVARARRVSGNPYLATPNLAVAPGVAEPVLAEPGLVTVINRDTLAPVAAAEINIGPTRAAEFMRGLSGVSTLATGLAA</sequence>
<evidence type="ECO:0000313" key="2">
    <source>
        <dbReference type="EMBL" id="MBB5717062.1"/>
    </source>
</evidence>
<evidence type="ECO:0000259" key="1">
    <source>
        <dbReference type="Pfam" id="PF20248"/>
    </source>
</evidence>
<evidence type="ECO:0000313" key="3">
    <source>
        <dbReference type="Proteomes" id="UP000546200"/>
    </source>
</evidence>